<proteinExistence type="predicted"/>
<sequence length="38" mass="4198">MVKVTRFELAKANANGVTAHRNTPTLPHQHIIDTGGWD</sequence>
<evidence type="ECO:0000256" key="1">
    <source>
        <dbReference type="SAM" id="MobiDB-lite"/>
    </source>
</evidence>
<name>A0AAE9CEH9_9CAUD</name>
<evidence type="ECO:0000313" key="3">
    <source>
        <dbReference type="Proteomes" id="UP000827544"/>
    </source>
</evidence>
<accession>A0AAE9CEH9</accession>
<gene>
    <name evidence="2" type="ORF">NATE_247</name>
</gene>
<keyword evidence="3" id="KW-1185">Reference proteome</keyword>
<dbReference type="EMBL" id="OK499992">
    <property type="protein sequence ID" value="UGO51091.1"/>
    <property type="molecule type" value="Genomic_DNA"/>
</dbReference>
<organism evidence="2 3">
    <name type="scientific">Bacillus phage vB_BanS_Nate</name>
    <dbReference type="NCBI Taxonomy" id="2894788"/>
    <lineage>
        <taxon>Viruses</taxon>
        <taxon>Duplodnaviria</taxon>
        <taxon>Heunggongvirae</taxon>
        <taxon>Uroviricota</taxon>
        <taxon>Caudoviricetes</taxon>
        <taxon>Joanripponvirinae</taxon>
        <taxon>Natevirus</taxon>
        <taxon>Natevirus nate</taxon>
    </lineage>
</organism>
<dbReference type="Proteomes" id="UP000827544">
    <property type="component" value="Segment"/>
</dbReference>
<feature type="region of interest" description="Disordered" evidence="1">
    <location>
        <begin position="18"/>
        <end position="38"/>
    </location>
</feature>
<reference evidence="2" key="1">
    <citation type="submission" date="2021-10" db="EMBL/GenBank/DDBJ databases">
        <authorList>
            <person name="Lavering E.D."/>
            <person name="James R."/>
            <person name="Fairholm J.D."/>
            <person name="Ogilvie B.H."/>
            <person name="Thurgood T.L."/>
            <person name="Robison R.A."/>
            <person name="Grose J.H."/>
        </authorList>
    </citation>
    <scope>NUCLEOTIDE SEQUENCE</scope>
</reference>
<evidence type="ECO:0000313" key="2">
    <source>
        <dbReference type="EMBL" id="UGO51091.1"/>
    </source>
</evidence>
<protein>
    <submittedName>
        <fullName evidence="2">Uncharacterized protein</fullName>
    </submittedName>
</protein>